<feature type="non-terminal residue" evidence="5">
    <location>
        <position position="73"/>
    </location>
</feature>
<evidence type="ECO:0000256" key="2">
    <source>
        <dbReference type="ARBA" id="ARBA00023242"/>
    </source>
</evidence>
<evidence type="ECO:0000256" key="1">
    <source>
        <dbReference type="ARBA" id="ARBA00004123"/>
    </source>
</evidence>
<dbReference type="GO" id="GO:0051276">
    <property type="term" value="P:chromosome organization"/>
    <property type="evidence" value="ECO:0007669"/>
    <property type="project" value="TreeGrafter"/>
</dbReference>
<evidence type="ECO:0000256" key="4">
    <source>
        <dbReference type="ARBA" id="ARBA00079764"/>
    </source>
</evidence>
<accession>A0A7R9FTJ1</accession>
<keyword evidence="6" id="KW-1185">Reference proteome</keyword>
<comment type="subcellular location">
    <subcellularLocation>
        <location evidence="1">Nucleus</location>
    </subcellularLocation>
</comment>
<dbReference type="PANTHER" id="PTHR47507:SF6">
    <property type="entry name" value="BARRIER-TO-AUTOINTEGRATION FACTOR"/>
    <property type="match status" value="1"/>
</dbReference>
<dbReference type="SUPFAM" id="SSF47798">
    <property type="entry name" value="Barrier-to-autointegration factor, BAF"/>
    <property type="match status" value="1"/>
</dbReference>
<dbReference type="InterPro" id="IPR036617">
    <property type="entry name" value="BAF_sf"/>
</dbReference>
<name>A0A7R9FTJ1_9CRUS</name>
<evidence type="ECO:0000313" key="6">
    <source>
        <dbReference type="Proteomes" id="UP000677054"/>
    </source>
</evidence>
<dbReference type="GO" id="GO:0005634">
    <property type="term" value="C:nucleus"/>
    <property type="evidence" value="ECO:0007669"/>
    <property type="project" value="UniProtKB-SubCell"/>
</dbReference>
<sequence length="73" mass="8102">MSSTSQKHRNFISEPMGEKLVTDLAGIGEVLGKRLTGKGFDKAYVVLGQFLVLKKNQELFEEWLKDTSGANSK</sequence>
<dbReference type="EMBL" id="CAJPEV010010890">
    <property type="protein sequence ID" value="CAG0906123.1"/>
    <property type="molecule type" value="Genomic_DNA"/>
</dbReference>
<dbReference type="InterPro" id="IPR004122">
    <property type="entry name" value="BAF_prot"/>
</dbReference>
<evidence type="ECO:0000256" key="3">
    <source>
        <dbReference type="ARBA" id="ARBA00074730"/>
    </source>
</evidence>
<dbReference type="GO" id="GO:0000793">
    <property type="term" value="C:condensed chromosome"/>
    <property type="evidence" value="ECO:0007669"/>
    <property type="project" value="TreeGrafter"/>
</dbReference>
<reference evidence="5" key="1">
    <citation type="submission" date="2020-11" db="EMBL/GenBank/DDBJ databases">
        <authorList>
            <person name="Tran Van P."/>
        </authorList>
    </citation>
    <scope>NUCLEOTIDE SEQUENCE</scope>
</reference>
<dbReference type="FunFam" id="1.10.150.40:FF:000002">
    <property type="entry name" value="Barrier to autointegration factor 2"/>
    <property type="match status" value="1"/>
</dbReference>
<dbReference type="GO" id="GO:0003677">
    <property type="term" value="F:DNA binding"/>
    <property type="evidence" value="ECO:0007669"/>
    <property type="project" value="InterPro"/>
</dbReference>
<proteinExistence type="predicted"/>
<dbReference type="Proteomes" id="UP000677054">
    <property type="component" value="Unassembled WGS sequence"/>
</dbReference>
<dbReference type="EMBL" id="LR910408">
    <property type="protein sequence ID" value="CAD7254619.1"/>
    <property type="molecule type" value="Genomic_DNA"/>
</dbReference>
<dbReference type="AlphaFoldDB" id="A0A7R9FTJ1"/>
<dbReference type="PANTHER" id="PTHR47507">
    <property type="entry name" value="BARRIER TO AUTOINTEGRATION FACTOR 2"/>
    <property type="match status" value="1"/>
</dbReference>
<protein>
    <recommendedName>
        <fullName evidence="3">Barrier-to-autointegration factor-like protein</fullName>
    </recommendedName>
    <alternativeName>
        <fullName evidence="4">Barrier-to-autointegration factor 2</fullName>
    </alternativeName>
</protein>
<gene>
    <name evidence="5" type="ORF">DSTB1V02_LOCUS14365</name>
</gene>
<evidence type="ECO:0000313" key="5">
    <source>
        <dbReference type="EMBL" id="CAD7254619.1"/>
    </source>
</evidence>
<organism evidence="5">
    <name type="scientific">Darwinula stevensoni</name>
    <dbReference type="NCBI Taxonomy" id="69355"/>
    <lineage>
        <taxon>Eukaryota</taxon>
        <taxon>Metazoa</taxon>
        <taxon>Ecdysozoa</taxon>
        <taxon>Arthropoda</taxon>
        <taxon>Crustacea</taxon>
        <taxon>Oligostraca</taxon>
        <taxon>Ostracoda</taxon>
        <taxon>Podocopa</taxon>
        <taxon>Podocopida</taxon>
        <taxon>Darwinulocopina</taxon>
        <taxon>Darwinuloidea</taxon>
        <taxon>Darwinulidae</taxon>
        <taxon>Darwinula</taxon>
    </lineage>
</organism>
<dbReference type="InterPro" id="IPR051387">
    <property type="entry name" value="BAF"/>
</dbReference>
<dbReference type="SMART" id="SM01023">
    <property type="entry name" value="BAF"/>
    <property type="match status" value="1"/>
</dbReference>
<keyword evidence="2" id="KW-0539">Nucleus</keyword>
<dbReference type="Gene3D" id="1.10.150.40">
    <property type="entry name" value="Barrier-to-autointegration factor, BAF"/>
    <property type="match status" value="1"/>
</dbReference>
<dbReference type="Pfam" id="PF02961">
    <property type="entry name" value="SAM_BAF"/>
    <property type="match status" value="1"/>
</dbReference>
<dbReference type="OrthoDB" id="9997163at2759"/>